<name>A0A917B091_9MICO</name>
<evidence type="ECO:0000256" key="5">
    <source>
        <dbReference type="ARBA" id="ARBA00023315"/>
    </source>
</evidence>
<dbReference type="GO" id="GO:0031405">
    <property type="term" value="F:lipoic acid binding"/>
    <property type="evidence" value="ECO:0007669"/>
    <property type="project" value="TreeGrafter"/>
</dbReference>
<sequence>MTDLLAPVSASASITATALAREFLLPDLGEGLEEAEVVSWLVAVGDVIAIDQLVVEVESAKSIVELPSPYGGRVEVLHAATGQVVQKGSPLITVVPVDALVASGAPVAPTASAAPGGPAAPDALAPAEGADIVPGTALRPAAASDPEPTSSGAVLVGYGTKESTVRLKRPEGGRFGNRVAAPSGSASAPSAPASASASAPNAVATPVEDELIDGSRQSPVVSPIVRKRARENGFDASHLLGSGRDGLVVRDDVEAVIRQRKTAPTTVAATGASDVATADSAPARNADALASSASASASATVVVPSVASVIGGGDVRIPITGLRKLVAARLSESRRVIPEATIWMDVDATELFTAKDRLQKSTGERFSLTALIARFAVAGLKQYPILNSSVSQDGREIIQHGSINLGLAAQTPRGLMVPVVHGAHDLTTRKLRDAIADLVTTSEKGDFAPATLSGGTFTLNNYGGFGVDGSTPIINYPEVAMLGIGRVLERPWVVDHQLAVRRVMQLSFVFDHRVCDGDVASGFLTYVARCIEEPLLLLGNV</sequence>
<dbReference type="Gene3D" id="3.30.559.10">
    <property type="entry name" value="Chloramphenicol acetyltransferase-like domain"/>
    <property type="match status" value="1"/>
</dbReference>
<evidence type="ECO:0000256" key="1">
    <source>
        <dbReference type="ARBA" id="ARBA00001938"/>
    </source>
</evidence>
<evidence type="ECO:0000256" key="4">
    <source>
        <dbReference type="ARBA" id="ARBA00022823"/>
    </source>
</evidence>
<evidence type="ECO:0000256" key="7">
    <source>
        <dbReference type="SAM" id="MobiDB-lite"/>
    </source>
</evidence>
<dbReference type="InterPro" id="IPR003016">
    <property type="entry name" value="2-oxoA_DH_lipoyl-BS"/>
</dbReference>
<dbReference type="CDD" id="cd06849">
    <property type="entry name" value="lipoyl_domain"/>
    <property type="match status" value="1"/>
</dbReference>
<dbReference type="SUPFAM" id="SSF51230">
    <property type="entry name" value="Single hybrid motif"/>
    <property type="match status" value="1"/>
</dbReference>
<dbReference type="InterPro" id="IPR011053">
    <property type="entry name" value="Single_hybrid_motif"/>
</dbReference>
<protein>
    <recommendedName>
        <fullName evidence="6">Dihydrolipoamide acetyltransferase component of pyruvate dehydrogenase complex</fullName>
        <ecNumber evidence="6">2.3.1.-</ecNumber>
    </recommendedName>
</protein>
<feature type="compositionally biased region" description="Low complexity" evidence="7">
    <location>
        <begin position="180"/>
        <end position="200"/>
    </location>
</feature>
<dbReference type="Gene3D" id="2.40.50.100">
    <property type="match status" value="1"/>
</dbReference>
<dbReference type="SUPFAM" id="SSF47005">
    <property type="entry name" value="Peripheral subunit-binding domain of 2-oxo acid dehydrogenase complex"/>
    <property type="match status" value="1"/>
</dbReference>
<keyword evidence="4 6" id="KW-0450">Lipoyl</keyword>
<dbReference type="InterPro" id="IPR004167">
    <property type="entry name" value="PSBD"/>
</dbReference>
<dbReference type="InterPro" id="IPR000089">
    <property type="entry name" value="Biotin_lipoyl"/>
</dbReference>
<feature type="domain" description="Lipoyl-binding" evidence="8">
    <location>
        <begin position="20"/>
        <end position="95"/>
    </location>
</feature>
<dbReference type="EC" id="2.3.1.-" evidence="6"/>
<dbReference type="InterPro" id="IPR001078">
    <property type="entry name" value="2-oxoacid_DH_actylTfrase"/>
</dbReference>
<gene>
    <name evidence="10" type="primary">pdhC</name>
    <name evidence="10" type="ORF">GCM10011399_02260</name>
</gene>
<evidence type="ECO:0000256" key="3">
    <source>
        <dbReference type="ARBA" id="ARBA00022679"/>
    </source>
</evidence>
<evidence type="ECO:0000259" key="9">
    <source>
        <dbReference type="PROSITE" id="PS51826"/>
    </source>
</evidence>
<dbReference type="GO" id="GO:0016407">
    <property type="term" value="F:acetyltransferase activity"/>
    <property type="evidence" value="ECO:0007669"/>
    <property type="project" value="TreeGrafter"/>
</dbReference>
<comment type="cofactor">
    <cofactor evidence="1 6">
        <name>(R)-lipoate</name>
        <dbReference type="ChEBI" id="CHEBI:83088"/>
    </cofactor>
</comment>
<evidence type="ECO:0000256" key="2">
    <source>
        <dbReference type="ARBA" id="ARBA00007317"/>
    </source>
</evidence>
<keyword evidence="11" id="KW-1185">Reference proteome</keyword>
<dbReference type="InterPro" id="IPR050743">
    <property type="entry name" value="2-oxoacid_DH_E2_comp"/>
</dbReference>
<dbReference type="InterPro" id="IPR036625">
    <property type="entry name" value="E3-bd_dom_sf"/>
</dbReference>
<keyword evidence="3 6" id="KW-0808">Transferase</keyword>
<dbReference type="Pfam" id="PF00198">
    <property type="entry name" value="2-oxoacid_dh"/>
    <property type="match status" value="1"/>
</dbReference>
<dbReference type="Pfam" id="PF02817">
    <property type="entry name" value="E3_binding"/>
    <property type="match status" value="1"/>
</dbReference>
<comment type="similarity">
    <text evidence="2 6">Belongs to the 2-oxoacid dehydrogenase family.</text>
</comment>
<keyword evidence="5 6" id="KW-0012">Acyltransferase</keyword>
<dbReference type="GO" id="GO:0005737">
    <property type="term" value="C:cytoplasm"/>
    <property type="evidence" value="ECO:0007669"/>
    <property type="project" value="TreeGrafter"/>
</dbReference>
<dbReference type="InterPro" id="IPR023213">
    <property type="entry name" value="CAT-like_dom_sf"/>
</dbReference>
<dbReference type="Proteomes" id="UP000598775">
    <property type="component" value="Unassembled WGS sequence"/>
</dbReference>
<dbReference type="AlphaFoldDB" id="A0A917B091"/>
<dbReference type="SUPFAM" id="SSF52777">
    <property type="entry name" value="CoA-dependent acyltransferases"/>
    <property type="match status" value="1"/>
</dbReference>
<accession>A0A917B091</accession>
<dbReference type="PROSITE" id="PS51826">
    <property type="entry name" value="PSBD"/>
    <property type="match status" value="1"/>
</dbReference>
<dbReference type="PANTHER" id="PTHR43178">
    <property type="entry name" value="DIHYDROLIPOAMIDE ACETYLTRANSFERASE COMPONENT OF PYRUVATE DEHYDROGENASE COMPLEX"/>
    <property type="match status" value="1"/>
</dbReference>
<feature type="region of interest" description="Disordered" evidence="7">
    <location>
        <begin position="165"/>
        <end position="200"/>
    </location>
</feature>
<dbReference type="Gene3D" id="4.10.320.10">
    <property type="entry name" value="E3-binding domain"/>
    <property type="match status" value="1"/>
</dbReference>
<evidence type="ECO:0000313" key="11">
    <source>
        <dbReference type="Proteomes" id="UP000598775"/>
    </source>
</evidence>
<dbReference type="Pfam" id="PF00364">
    <property type="entry name" value="Biotin_lipoyl"/>
    <property type="match status" value="1"/>
</dbReference>
<evidence type="ECO:0000259" key="8">
    <source>
        <dbReference type="PROSITE" id="PS50968"/>
    </source>
</evidence>
<dbReference type="PROSITE" id="PS50968">
    <property type="entry name" value="BIOTINYL_LIPOYL"/>
    <property type="match status" value="1"/>
</dbReference>
<feature type="region of interest" description="Disordered" evidence="7">
    <location>
        <begin position="138"/>
        <end position="157"/>
    </location>
</feature>
<dbReference type="PROSITE" id="PS00189">
    <property type="entry name" value="LIPOYL"/>
    <property type="match status" value="1"/>
</dbReference>
<feature type="domain" description="Peripheral subunit-binding (PSBD)" evidence="9">
    <location>
        <begin position="220"/>
        <end position="257"/>
    </location>
</feature>
<reference evidence="10 11" key="1">
    <citation type="journal article" date="2014" name="Int. J. Syst. Evol. Microbiol.">
        <title>Complete genome sequence of Corynebacterium casei LMG S-19264T (=DSM 44701T), isolated from a smear-ripened cheese.</title>
        <authorList>
            <consortium name="US DOE Joint Genome Institute (JGI-PGF)"/>
            <person name="Walter F."/>
            <person name="Albersmeier A."/>
            <person name="Kalinowski J."/>
            <person name="Ruckert C."/>
        </authorList>
    </citation>
    <scope>NUCLEOTIDE SEQUENCE [LARGE SCALE GENOMIC DNA]</scope>
    <source>
        <strain evidence="10 11">CGMCC 1.12976</strain>
    </source>
</reference>
<dbReference type="EMBL" id="BMGP01000001">
    <property type="protein sequence ID" value="GGF11913.1"/>
    <property type="molecule type" value="Genomic_DNA"/>
</dbReference>
<proteinExistence type="inferred from homology"/>
<comment type="caution">
    <text evidence="10">The sequence shown here is derived from an EMBL/GenBank/DDBJ whole genome shotgun (WGS) entry which is preliminary data.</text>
</comment>
<organism evidence="10 11">
    <name type="scientific">Subtercola lobariae</name>
    <dbReference type="NCBI Taxonomy" id="1588641"/>
    <lineage>
        <taxon>Bacteria</taxon>
        <taxon>Bacillati</taxon>
        <taxon>Actinomycetota</taxon>
        <taxon>Actinomycetes</taxon>
        <taxon>Micrococcales</taxon>
        <taxon>Microbacteriaceae</taxon>
        <taxon>Subtercola</taxon>
    </lineage>
</organism>
<evidence type="ECO:0000256" key="6">
    <source>
        <dbReference type="RuleBase" id="RU003423"/>
    </source>
</evidence>
<dbReference type="RefSeq" id="WP_203585960.1">
    <property type="nucleotide sequence ID" value="NZ_BMGP01000001.1"/>
</dbReference>
<evidence type="ECO:0000313" key="10">
    <source>
        <dbReference type="EMBL" id="GGF11913.1"/>
    </source>
</evidence>
<dbReference type="PANTHER" id="PTHR43178:SF5">
    <property type="entry name" value="LIPOAMIDE ACYLTRANSFERASE COMPONENT OF BRANCHED-CHAIN ALPHA-KETO ACID DEHYDROGENASE COMPLEX, MITOCHONDRIAL"/>
    <property type="match status" value="1"/>
</dbReference>
<keyword evidence="10" id="KW-0670">Pyruvate</keyword>